<evidence type="ECO:0000256" key="3">
    <source>
        <dbReference type="ARBA" id="ARBA00009592"/>
    </source>
</evidence>
<evidence type="ECO:0000256" key="10">
    <source>
        <dbReference type="ARBA" id="ARBA00023136"/>
    </source>
</evidence>
<keyword evidence="12" id="KW-0325">Glycoprotein</keyword>
<evidence type="ECO:0000256" key="4">
    <source>
        <dbReference type="ARBA" id="ARBA00022475"/>
    </source>
</evidence>
<dbReference type="SUPFAM" id="SSF52058">
    <property type="entry name" value="L domain-like"/>
    <property type="match status" value="2"/>
</dbReference>
<dbReference type="FunFam" id="3.80.10.10:FF:000213">
    <property type="entry name" value="Tyrosine-sulfated glycopeptide receptor 1"/>
    <property type="match status" value="1"/>
</dbReference>
<name>A0A2Z6NNG3_TRISU</name>
<comment type="similarity">
    <text evidence="3">Belongs to the RLP family.</text>
</comment>
<feature type="chain" id="PRO_5016450756" description="Leucine-rich repeat-containing N-terminal plant-type domain-containing protein" evidence="13">
    <location>
        <begin position="23"/>
        <end position="479"/>
    </location>
</feature>
<dbReference type="Proteomes" id="UP000242715">
    <property type="component" value="Unassembled WGS sequence"/>
</dbReference>
<dbReference type="EMBL" id="DF973705">
    <property type="protein sequence ID" value="GAU38160.1"/>
    <property type="molecule type" value="Genomic_DNA"/>
</dbReference>
<evidence type="ECO:0000313" key="15">
    <source>
        <dbReference type="EMBL" id="GAU38160.1"/>
    </source>
</evidence>
<evidence type="ECO:0000256" key="13">
    <source>
        <dbReference type="SAM" id="SignalP"/>
    </source>
</evidence>
<sequence length="479" mass="52925">MRITLLVSFLLCYCYCIYITHASPNSLCLEDQQSLLLQFRNNLAFDPEYSFRPLEWNKSAVCCSWSGVTCDKDGHIIGLDLSYVIISGGINSSSSLFSLQHLQILYLSGINFNSSIPSGFRLVQNLIISSNLDVLDLRNNQLLGSIPQDIGSYLSSTIFLSLSNNNLHGSIPDSLCKASKLRVLDISVNNISGTISPCLMTMTGTLEVLNFGKNNLTGLIPDMFPIDCVVSTLNFHGNLLHGPIPNSLSNCSSIEVFDIGSNQIVGGFPCFLLNIPAFGVLVLRNNKFHGSIECSHSQTNEHWKMIQIVDIAFNSFNGKLPEKYFTTWDRMIHNEDDSPKMYYEDSVTVSTKGQQLEFVKILTILTVIDFSSNHFEGPIPEVLMDLKGIRVLNLSNNALYGEIPSTIGNLQQLESLDLSNNSLVGEIPVQIASLSFLSYLNLSMNHLVGMIPTGETFFVLEPLEYFVMESLKLGGLGGL</sequence>
<dbReference type="Pfam" id="PF00560">
    <property type="entry name" value="LRR_1"/>
    <property type="match status" value="4"/>
</dbReference>
<keyword evidence="16" id="KW-1185">Reference proteome</keyword>
<feature type="signal peptide" evidence="13">
    <location>
        <begin position="1"/>
        <end position="22"/>
    </location>
</feature>
<evidence type="ECO:0000256" key="5">
    <source>
        <dbReference type="ARBA" id="ARBA00022614"/>
    </source>
</evidence>
<evidence type="ECO:0000256" key="7">
    <source>
        <dbReference type="ARBA" id="ARBA00022729"/>
    </source>
</evidence>
<dbReference type="InterPro" id="IPR001611">
    <property type="entry name" value="Leu-rich_rpt"/>
</dbReference>
<dbReference type="AlphaFoldDB" id="A0A2Z6NNG3"/>
<feature type="domain" description="Leucine-rich repeat-containing N-terminal plant-type" evidence="14">
    <location>
        <begin position="30"/>
        <end position="71"/>
    </location>
</feature>
<comment type="subcellular location">
    <subcellularLocation>
        <location evidence="1">Cell membrane</location>
    </subcellularLocation>
    <subcellularLocation>
        <location evidence="2">Membrane</location>
        <topology evidence="2">Single-pass type I membrane protein</topology>
    </subcellularLocation>
</comment>
<keyword evidence="6" id="KW-0812">Transmembrane</keyword>
<reference evidence="16" key="1">
    <citation type="journal article" date="2017" name="Front. Plant Sci.">
        <title>Climate Clever Clovers: New Paradigm to Reduce the Environmental Footprint of Ruminants by Breeding Low Methanogenic Forages Utilizing Haplotype Variation.</title>
        <authorList>
            <person name="Kaur P."/>
            <person name="Appels R."/>
            <person name="Bayer P.E."/>
            <person name="Keeble-Gagnere G."/>
            <person name="Wang J."/>
            <person name="Hirakawa H."/>
            <person name="Shirasawa K."/>
            <person name="Vercoe P."/>
            <person name="Stefanova K."/>
            <person name="Durmic Z."/>
            <person name="Nichols P."/>
            <person name="Revell C."/>
            <person name="Isobe S.N."/>
            <person name="Edwards D."/>
            <person name="Erskine W."/>
        </authorList>
    </citation>
    <scope>NUCLEOTIDE SEQUENCE [LARGE SCALE GENOMIC DNA]</scope>
    <source>
        <strain evidence="16">cv. Daliak</strain>
    </source>
</reference>
<evidence type="ECO:0000259" key="14">
    <source>
        <dbReference type="Pfam" id="PF08263"/>
    </source>
</evidence>
<dbReference type="FunFam" id="3.80.10.10:FF:000383">
    <property type="entry name" value="Leucine-rich repeat receptor protein kinase EMS1"/>
    <property type="match status" value="1"/>
</dbReference>
<gene>
    <name evidence="15" type="ORF">TSUD_263850</name>
</gene>
<evidence type="ECO:0000313" key="16">
    <source>
        <dbReference type="Proteomes" id="UP000242715"/>
    </source>
</evidence>
<dbReference type="InterPro" id="IPR013210">
    <property type="entry name" value="LRR_N_plant-typ"/>
</dbReference>
<dbReference type="PANTHER" id="PTHR48061:SF49">
    <property type="entry name" value="DISEASE RESISTANCE FAMILY PROTEIN_LRR PROTEIN"/>
    <property type="match status" value="1"/>
</dbReference>
<keyword evidence="11" id="KW-0675">Receptor</keyword>
<protein>
    <recommendedName>
        <fullName evidence="14">Leucine-rich repeat-containing N-terminal plant-type domain-containing protein</fullName>
    </recommendedName>
</protein>
<evidence type="ECO:0000256" key="6">
    <source>
        <dbReference type="ARBA" id="ARBA00022692"/>
    </source>
</evidence>
<evidence type="ECO:0000256" key="12">
    <source>
        <dbReference type="ARBA" id="ARBA00023180"/>
    </source>
</evidence>
<accession>A0A2Z6NNG3</accession>
<evidence type="ECO:0000256" key="1">
    <source>
        <dbReference type="ARBA" id="ARBA00004236"/>
    </source>
</evidence>
<keyword evidence="7 13" id="KW-0732">Signal</keyword>
<evidence type="ECO:0000256" key="8">
    <source>
        <dbReference type="ARBA" id="ARBA00022737"/>
    </source>
</evidence>
<proteinExistence type="inferred from homology"/>
<evidence type="ECO:0000256" key="2">
    <source>
        <dbReference type="ARBA" id="ARBA00004479"/>
    </source>
</evidence>
<dbReference type="PANTHER" id="PTHR48061">
    <property type="entry name" value="LEUCINE-RICH REPEAT RECEPTOR PROTEIN KINASE EMS1-LIKE-RELATED"/>
    <property type="match status" value="1"/>
</dbReference>
<keyword evidence="9" id="KW-1133">Transmembrane helix</keyword>
<dbReference type="OrthoDB" id="1430275at2759"/>
<keyword evidence="4" id="KW-1003">Cell membrane</keyword>
<dbReference type="Gene3D" id="3.80.10.10">
    <property type="entry name" value="Ribonuclease Inhibitor"/>
    <property type="match status" value="2"/>
</dbReference>
<evidence type="ECO:0000256" key="9">
    <source>
        <dbReference type="ARBA" id="ARBA00022989"/>
    </source>
</evidence>
<dbReference type="Pfam" id="PF08263">
    <property type="entry name" value="LRRNT_2"/>
    <property type="match status" value="1"/>
</dbReference>
<dbReference type="PRINTS" id="PR00019">
    <property type="entry name" value="LEURICHRPT"/>
</dbReference>
<dbReference type="GO" id="GO:0005886">
    <property type="term" value="C:plasma membrane"/>
    <property type="evidence" value="ECO:0007669"/>
    <property type="project" value="UniProtKB-SubCell"/>
</dbReference>
<evidence type="ECO:0000256" key="11">
    <source>
        <dbReference type="ARBA" id="ARBA00023170"/>
    </source>
</evidence>
<dbReference type="Pfam" id="PF13855">
    <property type="entry name" value="LRR_8"/>
    <property type="match status" value="1"/>
</dbReference>
<keyword evidence="8" id="KW-0677">Repeat</keyword>
<dbReference type="InterPro" id="IPR032675">
    <property type="entry name" value="LRR_dom_sf"/>
</dbReference>
<keyword evidence="10" id="KW-0472">Membrane</keyword>
<organism evidence="15 16">
    <name type="scientific">Trifolium subterraneum</name>
    <name type="common">Subterranean clover</name>
    <dbReference type="NCBI Taxonomy" id="3900"/>
    <lineage>
        <taxon>Eukaryota</taxon>
        <taxon>Viridiplantae</taxon>
        <taxon>Streptophyta</taxon>
        <taxon>Embryophyta</taxon>
        <taxon>Tracheophyta</taxon>
        <taxon>Spermatophyta</taxon>
        <taxon>Magnoliopsida</taxon>
        <taxon>eudicotyledons</taxon>
        <taxon>Gunneridae</taxon>
        <taxon>Pentapetalae</taxon>
        <taxon>rosids</taxon>
        <taxon>fabids</taxon>
        <taxon>Fabales</taxon>
        <taxon>Fabaceae</taxon>
        <taxon>Papilionoideae</taxon>
        <taxon>50 kb inversion clade</taxon>
        <taxon>NPAAA clade</taxon>
        <taxon>Hologalegina</taxon>
        <taxon>IRL clade</taxon>
        <taxon>Trifolieae</taxon>
        <taxon>Trifolium</taxon>
    </lineage>
</organism>
<keyword evidence="5" id="KW-0433">Leucine-rich repeat</keyword>
<dbReference type="InterPro" id="IPR046956">
    <property type="entry name" value="RLP23-like"/>
</dbReference>